<proteinExistence type="predicted"/>
<evidence type="ECO:0000313" key="3">
    <source>
        <dbReference type="Proteomes" id="UP000175691"/>
    </source>
</evidence>
<name>A0A1E7Z7P5_9ALTE</name>
<protein>
    <recommendedName>
        <fullName evidence="1">SnoaL-like domain-containing protein</fullName>
    </recommendedName>
</protein>
<evidence type="ECO:0000313" key="2">
    <source>
        <dbReference type="EMBL" id="OFC69569.1"/>
    </source>
</evidence>
<dbReference type="SUPFAM" id="SSF54427">
    <property type="entry name" value="NTF2-like"/>
    <property type="match status" value="1"/>
</dbReference>
<feature type="domain" description="SnoaL-like" evidence="1">
    <location>
        <begin position="10"/>
        <end position="110"/>
    </location>
</feature>
<dbReference type="InterPro" id="IPR037401">
    <property type="entry name" value="SnoaL-like"/>
</dbReference>
<dbReference type="EMBL" id="MDHN01000039">
    <property type="protein sequence ID" value="OFC69569.1"/>
    <property type="molecule type" value="Genomic_DNA"/>
</dbReference>
<dbReference type="InterPro" id="IPR032710">
    <property type="entry name" value="NTF2-like_dom_sf"/>
</dbReference>
<dbReference type="AlphaFoldDB" id="A0A1E7Z7P5"/>
<organism evidence="2 3">
    <name type="scientific">Alteromonas confluentis</name>
    <dbReference type="NCBI Taxonomy" id="1656094"/>
    <lineage>
        <taxon>Bacteria</taxon>
        <taxon>Pseudomonadati</taxon>
        <taxon>Pseudomonadota</taxon>
        <taxon>Gammaproteobacteria</taxon>
        <taxon>Alteromonadales</taxon>
        <taxon>Alteromonadaceae</taxon>
        <taxon>Alteromonas/Salinimonas group</taxon>
        <taxon>Alteromonas</taxon>
    </lineage>
</organism>
<dbReference type="Gene3D" id="3.10.450.50">
    <property type="match status" value="1"/>
</dbReference>
<evidence type="ECO:0000259" key="1">
    <source>
        <dbReference type="Pfam" id="PF12680"/>
    </source>
</evidence>
<dbReference type="STRING" id="1656094.BFC18_17775"/>
<dbReference type="Proteomes" id="UP000175691">
    <property type="component" value="Unassembled WGS sequence"/>
</dbReference>
<comment type="caution">
    <text evidence="2">The sequence shown here is derived from an EMBL/GenBank/DDBJ whole genome shotgun (WGS) entry which is preliminary data.</text>
</comment>
<dbReference type="Pfam" id="PF12680">
    <property type="entry name" value="SnoaL_2"/>
    <property type="match status" value="1"/>
</dbReference>
<gene>
    <name evidence="2" type="ORF">BFC18_17775</name>
</gene>
<accession>A0A1E7Z7P5</accession>
<sequence>MNMIDKFCKLYAKLHDTDMSALGTIYTEHVEFIDPITTHHGLQALTDYLSSLTEQARTCFFDIHDVHAEGHTDTGSATITWTMRLTLKSNAKQVTLDGVSLIKFADNKIYLQRDYYDLGEMVYEHIPVLSWIIKKIKQRLAS</sequence>
<keyword evidence="3" id="KW-1185">Reference proteome</keyword>
<reference evidence="2 3" key="1">
    <citation type="submission" date="2016-08" db="EMBL/GenBank/DDBJ databases">
        <authorList>
            <person name="Seilhamer J.J."/>
        </authorList>
    </citation>
    <scope>NUCLEOTIDE SEQUENCE [LARGE SCALE GENOMIC DNA]</scope>
    <source>
        <strain evidence="2 3">KCTC 42603</strain>
    </source>
</reference>